<dbReference type="EMBL" id="QXZZ01000028">
    <property type="protein sequence ID" value="RJY50371.1"/>
    <property type="molecule type" value="Genomic_DNA"/>
</dbReference>
<dbReference type="Pfam" id="PF14284">
    <property type="entry name" value="PcfJ"/>
    <property type="match status" value="1"/>
</dbReference>
<reference evidence="1 2" key="1">
    <citation type="submission" date="2018-09" db="EMBL/GenBank/DDBJ databases">
        <title>Genome sequence of Veillonella atypica isolated from periodontal Korean patients.</title>
        <authorList>
            <person name="Lee J.-H."/>
            <person name="Moon J.-H."/>
            <person name="Shin S.-Y."/>
        </authorList>
    </citation>
    <scope>NUCLEOTIDE SEQUENCE [LARGE SCALE GENOMIC DNA]</scope>
    <source>
        <strain evidence="1 2">KHUD_V1</strain>
    </source>
</reference>
<name>A0A3A6WIS7_9FIRM</name>
<evidence type="ECO:0000313" key="2">
    <source>
        <dbReference type="Proteomes" id="UP000277803"/>
    </source>
</evidence>
<protein>
    <recommendedName>
        <fullName evidence="3">PcfJ-like protein</fullName>
    </recommendedName>
</protein>
<dbReference type="AlphaFoldDB" id="A0A3A6WIS7"/>
<organism evidence="1 2">
    <name type="scientific">Veillonella atypica</name>
    <dbReference type="NCBI Taxonomy" id="39777"/>
    <lineage>
        <taxon>Bacteria</taxon>
        <taxon>Bacillati</taxon>
        <taxon>Bacillota</taxon>
        <taxon>Negativicutes</taxon>
        <taxon>Veillonellales</taxon>
        <taxon>Veillonellaceae</taxon>
        <taxon>Veillonella</taxon>
    </lineage>
</organism>
<comment type="caution">
    <text evidence="1">The sequence shown here is derived from an EMBL/GenBank/DDBJ whole genome shotgun (WGS) entry which is preliminary data.</text>
</comment>
<evidence type="ECO:0000313" key="1">
    <source>
        <dbReference type="EMBL" id="RJY50371.1"/>
    </source>
</evidence>
<accession>A0A3A6WIS7</accession>
<sequence length="557" mass="64134">MKVLFNLQVQRLYDLVRRNQVSPFNPASYYHVPCEHSFANLWPMESNGFGIVPCRESDEFYCPKCGERINAKGFTAEVGYSATVPLSLDLSIIDRGDKLDVQFEYDTVYADGDNGMIYKGYKSHVIDVIRFDFKQRKTFTILKKRSRSDVVEEATVTPSGFSNSLLSLVWFVATPDCRLHNYRDELKCFAKVLKDVFFEKLSKVVGYKVKSIRQGIQVTNRYGALDNLLHNLVWKLQAPDAPAINDSLKRDYDDYYNRKFPNETIGMGNVLALTTKGESFVQALIKAHNLPDARWVRRLLHGRPFFYAKIIKIMATLFKNKDYQKAMVDVVKDNADNTSYIQSWPLWRDDRDLSVIRKFVNILSHQYGERQAFLFIRNAPSYHDIRDTASMYFELSRSRRKEVWDTRIQVRNLHDTISRMQKFDKVEDEIVQQRKAHRALADMVNGYRFMAIGSTHGIIDMGIQLNNCVSSYIKKVKAETCAIVGVYKCNEPVACIEVNPKSDTDDFVEIHQAKLKNNRGVYEDHDINGAVSQWVTSHGLCVPAYVRDIQFAKGGAM</sequence>
<proteinExistence type="predicted"/>
<dbReference type="InterPro" id="IPR025586">
    <property type="entry name" value="PcfJ"/>
</dbReference>
<dbReference type="Proteomes" id="UP000277803">
    <property type="component" value="Unassembled WGS sequence"/>
</dbReference>
<gene>
    <name evidence="1" type="ORF">D2965_05780</name>
</gene>
<evidence type="ECO:0008006" key="3">
    <source>
        <dbReference type="Google" id="ProtNLM"/>
    </source>
</evidence>